<comment type="caution">
    <text evidence="2">The sequence shown here is derived from an EMBL/GenBank/DDBJ whole genome shotgun (WGS) entry which is preliminary data.</text>
</comment>
<protein>
    <submittedName>
        <fullName evidence="2">Uncharacterized protein</fullName>
    </submittedName>
</protein>
<organism evidence="2 3">
    <name type="scientific">Edaphobacter acidisoli</name>
    <dbReference type="NCBI Taxonomy" id="2040573"/>
    <lineage>
        <taxon>Bacteria</taxon>
        <taxon>Pseudomonadati</taxon>
        <taxon>Acidobacteriota</taxon>
        <taxon>Terriglobia</taxon>
        <taxon>Terriglobales</taxon>
        <taxon>Acidobacteriaceae</taxon>
        <taxon>Edaphobacter</taxon>
    </lineage>
</organism>
<proteinExistence type="predicted"/>
<feature type="transmembrane region" description="Helical" evidence="1">
    <location>
        <begin position="12"/>
        <end position="29"/>
    </location>
</feature>
<dbReference type="EMBL" id="BMJB01000001">
    <property type="protein sequence ID" value="GGA66072.1"/>
    <property type="molecule type" value="Genomic_DNA"/>
</dbReference>
<sequence length="198" mass="20410">MNITPDTQKKAALIAVFVLLMAGVLYYNLRDDSAPAPSAAPVVTTTGTGGSAGATNGAAKNVGTTAAQLDPTLRMGPMLRTESLVYSGSGRNIFSAASAPVDIPKPIAPARPKGPVVPVYTPPVGPPPPPPIDLKFFGTETSAGGQKRAFLLKGEDVYLASAGDIVARRYKVDSIGANGIVVEDLTDNNKQTLPLLGR</sequence>
<evidence type="ECO:0000313" key="2">
    <source>
        <dbReference type="EMBL" id="GGA66072.1"/>
    </source>
</evidence>
<evidence type="ECO:0000313" key="3">
    <source>
        <dbReference type="Proteomes" id="UP000648801"/>
    </source>
</evidence>
<reference evidence="2" key="2">
    <citation type="submission" date="2020-09" db="EMBL/GenBank/DDBJ databases">
        <authorList>
            <person name="Sun Q."/>
            <person name="Zhou Y."/>
        </authorList>
    </citation>
    <scope>NUCLEOTIDE SEQUENCE</scope>
    <source>
        <strain evidence="2">CGMCC 1.15447</strain>
    </source>
</reference>
<keyword evidence="1" id="KW-0472">Membrane</keyword>
<accession>A0A916RRY1</accession>
<keyword evidence="3" id="KW-1185">Reference proteome</keyword>
<keyword evidence="1" id="KW-1133">Transmembrane helix</keyword>
<name>A0A916RRY1_9BACT</name>
<dbReference type="RefSeq" id="WP_188758906.1">
    <property type="nucleotide sequence ID" value="NZ_BMJB01000001.1"/>
</dbReference>
<gene>
    <name evidence="2" type="ORF">GCM10011507_17110</name>
</gene>
<dbReference type="AlphaFoldDB" id="A0A916RRY1"/>
<keyword evidence="1" id="KW-0812">Transmembrane</keyword>
<reference evidence="2" key="1">
    <citation type="journal article" date="2014" name="Int. J. Syst. Evol. Microbiol.">
        <title>Complete genome sequence of Corynebacterium casei LMG S-19264T (=DSM 44701T), isolated from a smear-ripened cheese.</title>
        <authorList>
            <consortium name="US DOE Joint Genome Institute (JGI-PGF)"/>
            <person name="Walter F."/>
            <person name="Albersmeier A."/>
            <person name="Kalinowski J."/>
            <person name="Ruckert C."/>
        </authorList>
    </citation>
    <scope>NUCLEOTIDE SEQUENCE</scope>
    <source>
        <strain evidence="2">CGMCC 1.15447</strain>
    </source>
</reference>
<evidence type="ECO:0000256" key="1">
    <source>
        <dbReference type="SAM" id="Phobius"/>
    </source>
</evidence>
<dbReference type="Proteomes" id="UP000648801">
    <property type="component" value="Unassembled WGS sequence"/>
</dbReference>